<evidence type="ECO:0000256" key="3">
    <source>
        <dbReference type="SAM" id="SignalP"/>
    </source>
</evidence>
<feature type="signal peptide" evidence="3">
    <location>
        <begin position="1"/>
        <end position="34"/>
    </location>
</feature>
<keyword evidence="2" id="KW-1133">Transmembrane helix</keyword>
<keyword evidence="2" id="KW-0472">Membrane</keyword>
<sequence length="792" mass="86906">MIELLSTLRRTSAAGLALALLLTFLGFAGPPAHADPAIPDVPYEIGTGKAPVAKPPVPLPFDSVEYLLTELGWERGAEPGDDVVTWGDRRFTEQDLMVLAQNESNKTKSPELKNDRGKYKVGTVEHAVTRWFEYYTQNEDFSPTWDGLDAGERAAAFREWLEDYVRMQDNHTIGGVGEALVDDRRQLSAKGYRHDARFNADSKQRFDFYLPEGDERFPDVVKVIEEVKKGRYSLKQFRAYLEWAIELGADEVNVTFLYELTKGKIKNLQNLNAEYAPRTAANIARAAAGQPIQPLLRLFSYPITPDPRRHSAAPPPPGGPAPGTGTTAPPPPPGSLTGPGQVPAGDPGTETLTASPDSPEDAAREESIADQLARTEDLPDGESAEMTGDRLGGVDFSTLELRYVADTYDDGYGTGVDYAYQVDPAPGEEVSFGGADAAKLAADAFFTWLVLPPASFTVNLNPDEPDRIVEERLGRTDAGRVLLEADLQMKKSVATLIHPDGRLGGEFWDSLHGETKCISMRQWIVPKPAVVKEKGNALFILDAPLEVKMETEYLKTKGVGGSAGCEGQSTSDTEYNEGVYRRLILPELEKTVNDGEAYADLRRVYASRVAAEWYRDRSRTKTTAYSGIIDSGDASAWPLRVKWSPRDTFDRYVDSYKNGEFRVERTTRQGRYLVTNVYVYGGVNFADVPSTSLSDAEFAAEHPDLDAAVVDARLGVSAEEGTGVMFLGGRSTARPLWDPLPPPPSPLDNPMFYILTALPVVAWLVLGAFLWRRRPRPPAVAQGPISAGRVTP</sequence>
<evidence type="ECO:0000313" key="5">
    <source>
        <dbReference type="Proteomes" id="UP001165079"/>
    </source>
</evidence>
<evidence type="ECO:0008006" key="6">
    <source>
        <dbReference type="Google" id="ProtNLM"/>
    </source>
</evidence>
<keyword evidence="2" id="KW-0812">Transmembrane</keyword>
<dbReference type="EMBL" id="BSTX01000002">
    <property type="protein sequence ID" value="GLZ78111.1"/>
    <property type="molecule type" value="Genomic_DNA"/>
</dbReference>
<keyword evidence="3" id="KW-0732">Signal</keyword>
<dbReference type="AlphaFoldDB" id="A0A9W6WA09"/>
<feature type="region of interest" description="Disordered" evidence="1">
    <location>
        <begin position="301"/>
        <end position="391"/>
    </location>
</feature>
<keyword evidence="5" id="KW-1185">Reference proteome</keyword>
<reference evidence="4" key="1">
    <citation type="submission" date="2023-03" db="EMBL/GenBank/DDBJ databases">
        <title>Actinorhabdospora filicis NBRC 111898.</title>
        <authorList>
            <person name="Ichikawa N."/>
            <person name="Sato H."/>
            <person name="Tonouchi N."/>
        </authorList>
    </citation>
    <scope>NUCLEOTIDE SEQUENCE</scope>
    <source>
        <strain evidence="4">NBRC 111898</strain>
    </source>
</reference>
<evidence type="ECO:0000256" key="2">
    <source>
        <dbReference type="SAM" id="Phobius"/>
    </source>
</evidence>
<accession>A0A9W6WA09</accession>
<name>A0A9W6WA09_9ACTN</name>
<protein>
    <recommendedName>
        <fullName evidence="6">DUF3068 domain-containing protein</fullName>
    </recommendedName>
</protein>
<gene>
    <name evidence="4" type="ORF">Afil01_29180</name>
</gene>
<dbReference type="RefSeq" id="WP_285663284.1">
    <property type="nucleotide sequence ID" value="NZ_BSTX01000002.1"/>
</dbReference>
<proteinExistence type="predicted"/>
<organism evidence="4 5">
    <name type="scientific">Actinorhabdospora filicis</name>
    <dbReference type="NCBI Taxonomy" id="1785913"/>
    <lineage>
        <taxon>Bacteria</taxon>
        <taxon>Bacillati</taxon>
        <taxon>Actinomycetota</taxon>
        <taxon>Actinomycetes</taxon>
        <taxon>Micromonosporales</taxon>
        <taxon>Micromonosporaceae</taxon>
        <taxon>Actinorhabdospora</taxon>
    </lineage>
</organism>
<feature type="chain" id="PRO_5040945875" description="DUF3068 domain-containing protein" evidence="3">
    <location>
        <begin position="35"/>
        <end position="792"/>
    </location>
</feature>
<evidence type="ECO:0000256" key="1">
    <source>
        <dbReference type="SAM" id="MobiDB-lite"/>
    </source>
</evidence>
<comment type="caution">
    <text evidence="4">The sequence shown here is derived from an EMBL/GenBank/DDBJ whole genome shotgun (WGS) entry which is preliminary data.</text>
</comment>
<feature type="transmembrane region" description="Helical" evidence="2">
    <location>
        <begin position="751"/>
        <end position="771"/>
    </location>
</feature>
<dbReference type="Proteomes" id="UP001165079">
    <property type="component" value="Unassembled WGS sequence"/>
</dbReference>
<feature type="compositionally biased region" description="Basic and acidic residues" evidence="1">
    <location>
        <begin position="361"/>
        <end position="377"/>
    </location>
</feature>
<evidence type="ECO:0000313" key="4">
    <source>
        <dbReference type="EMBL" id="GLZ78111.1"/>
    </source>
</evidence>